<reference evidence="5 6" key="1">
    <citation type="submission" date="2021-03" db="EMBL/GenBank/DDBJ databases">
        <title>Genomic Encyclopedia of Type Strains, Phase IV (KMG-IV): sequencing the most valuable type-strain genomes for metagenomic binning, comparative biology and taxonomic classification.</title>
        <authorList>
            <person name="Goeker M."/>
        </authorList>
    </citation>
    <scope>NUCLEOTIDE SEQUENCE [LARGE SCALE GENOMIC DNA]</scope>
    <source>
        <strain evidence="5 6">DSM 24004</strain>
    </source>
</reference>
<protein>
    <recommendedName>
        <fullName evidence="3">DNA polymerase IV</fullName>
        <shortName evidence="3">Pol IV</shortName>
        <ecNumber evidence="3">2.7.7.7</ecNumber>
    </recommendedName>
</protein>
<dbReference type="InterPro" id="IPR022880">
    <property type="entry name" value="DNApol_IV"/>
</dbReference>
<dbReference type="PANTHER" id="PTHR11076">
    <property type="entry name" value="DNA REPAIR POLYMERASE UMUC / TRANSFERASE FAMILY MEMBER"/>
    <property type="match status" value="1"/>
</dbReference>
<comment type="subunit">
    <text evidence="3">Monomer.</text>
</comment>
<keyword evidence="3" id="KW-0239">DNA-directed DNA polymerase</keyword>
<feature type="domain" description="UmuC" evidence="4">
    <location>
        <begin position="5"/>
        <end position="187"/>
    </location>
</feature>
<dbReference type="InterPro" id="IPR043128">
    <property type="entry name" value="Rev_trsase/Diguanyl_cyclase"/>
</dbReference>
<accession>A0ABS4GBX6</accession>
<dbReference type="Pfam" id="PF00817">
    <property type="entry name" value="IMS"/>
    <property type="match status" value="1"/>
</dbReference>
<dbReference type="Gene3D" id="3.30.70.270">
    <property type="match status" value="1"/>
</dbReference>
<dbReference type="NCBIfam" id="NF002677">
    <property type="entry name" value="PRK02406.1"/>
    <property type="match status" value="1"/>
</dbReference>
<dbReference type="HAMAP" id="MF_01113">
    <property type="entry name" value="DNApol_IV"/>
    <property type="match status" value="1"/>
</dbReference>
<keyword evidence="2 3" id="KW-0515">Mutator protein</keyword>
<dbReference type="SUPFAM" id="SSF100879">
    <property type="entry name" value="Lesion bypass DNA polymerase (Y-family), little finger domain"/>
    <property type="match status" value="1"/>
</dbReference>
<dbReference type="Gene3D" id="3.40.1170.60">
    <property type="match status" value="1"/>
</dbReference>
<dbReference type="InterPro" id="IPR043502">
    <property type="entry name" value="DNA/RNA_pol_sf"/>
</dbReference>
<evidence type="ECO:0000313" key="5">
    <source>
        <dbReference type="EMBL" id="MBP1925176.1"/>
    </source>
</evidence>
<dbReference type="GO" id="GO:0003887">
    <property type="term" value="F:DNA-directed DNA polymerase activity"/>
    <property type="evidence" value="ECO:0007669"/>
    <property type="project" value="UniProtKB-EC"/>
</dbReference>
<feature type="site" description="Substrate discrimination" evidence="3">
    <location>
        <position position="14"/>
    </location>
</feature>
<dbReference type="Pfam" id="PF11798">
    <property type="entry name" value="IMS_HHH"/>
    <property type="match status" value="1"/>
</dbReference>
<keyword evidence="3 5" id="KW-0548">Nucleotidyltransferase</keyword>
<keyword evidence="3" id="KW-0234">DNA repair</keyword>
<feature type="active site" evidence="3">
    <location>
        <position position="106"/>
    </location>
</feature>
<dbReference type="CDD" id="cd03586">
    <property type="entry name" value="PolY_Pol_IV_kappa"/>
    <property type="match status" value="1"/>
</dbReference>
<evidence type="ECO:0000313" key="6">
    <source>
        <dbReference type="Proteomes" id="UP001519342"/>
    </source>
</evidence>
<gene>
    <name evidence="3" type="primary">dinB</name>
    <name evidence="5" type="ORF">J2Z76_001033</name>
</gene>
<dbReference type="PANTHER" id="PTHR11076:SF33">
    <property type="entry name" value="DNA POLYMERASE KAPPA"/>
    <property type="match status" value="1"/>
</dbReference>
<comment type="caution">
    <text evidence="5">The sequence shown here is derived from an EMBL/GenBank/DDBJ whole genome shotgun (WGS) entry which is preliminary data.</text>
</comment>
<dbReference type="SUPFAM" id="SSF56672">
    <property type="entry name" value="DNA/RNA polymerases"/>
    <property type="match status" value="1"/>
</dbReference>
<keyword evidence="3" id="KW-0460">Magnesium</keyword>
<name>A0ABS4GBX6_9FIRM</name>
<keyword evidence="3 5" id="KW-0808">Transferase</keyword>
<feature type="binding site" evidence="3">
    <location>
        <position position="105"/>
    </location>
    <ligand>
        <name>Mg(2+)</name>
        <dbReference type="ChEBI" id="CHEBI:18420"/>
    </ligand>
</feature>
<feature type="binding site" evidence="3">
    <location>
        <position position="9"/>
    </location>
    <ligand>
        <name>Mg(2+)</name>
        <dbReference type="ChEBI" id="CHEBI:18420"/>
    </ligand>
</feature>
<comment type="function">
    <text evidence="3">Poorly processive, error-prone DNA polymerase involved in untargeted mutagenesis. Copies undamaged DNA at stalled replication forks, which arise in vivo from mismatched or misaligned primer ends. These misaligned primers can be extended by PolIV. Exhibits no 3'-5' exonuclease (proofreading) activity. May be involved in translesional synthesis, in conjunction with the beta clamp from PolIII.</text>
</comment>
<dbReference type="EMBL" id="JAGGKS010000002">
    <property type="protein sequence ID" value="MBP1925176.1"/>
    <property type="molecule type" value="Genomic_DNA"/>
</dbReference>
<dbReference type="InterPro" id="IPR001126">
    <property type="entry name" value="UmuC"/>
</dbReference>
<dbReference type="RefSeq" id="WP_209510914.1">
    <property type="nucleotide sequence ID" value="NZ_JAGGKS010000002.1"/>
</dbReference>
<proteinExistence type="inferred from homology"/>
<dbReference type="Gene3D" id="1.10.150.20">
    <property type="entry name" value="5' to 3' exonuclease, C-terminal subdomain"/>
    <property type="match status" value="1"/>
</dbReference>
<keyword evidence="3" id="KW-0238">DNA-binding</keyword>
<organism evidence="5 6">
    <name type="scientific">Sedimentibacter acidaminivorans</name>
    <dbReference type="NCBI Taxonomy" id="913099"/>
    <lineage>
        <taxon>Bacteria</taxon>
        <taxon>Bacillati</taxon>
        <taxon>Bacillota</taxon>
        <taxon>Tissierellia</taxon>
        <taxon>Sedimentibacter</taxon>
    </lineage>
</organism>
<dbReference type="NCBIfam" id="NF002492">
    <property type="entry name" value="PRK01810.1"/>
    <property type="match status" value="1"/>
</dbReference>
<keyword evidence="6" id="KW-1185">Reference proteome</keyword>
<dbReference type="InterPro" id="IPR036775">
    <property type="entry name" value="DNA_pol_Y-fam_lit_finger_sf"/>
</dbReference>
<dbReference type="PROSITE" id="PS50173">
    <property type="entry name" value="UMUC"/>
    <property type="match status" value="1"/>
</dbReference>
<keyword evidence="3" id="KW-0479">Metal-binding</keyword>
<evidence type="ECO:0000256" key="1">
    <source>
        <dbReference type="ARBA" id="ARBA00010945"/>
    </source>
</evidence>
<evidence type="ECO:0000256" key="2">
    <source>
        <dbReference type="ARBA" id="ARBA00022457"/>
    </source>
</evidence>
<evidence type="ECO:0000259" key="4">
    <source>
        <dbReference type="PROSITE" id="PS50173"/>
    </source>
</evidence>
<dbReference type="EC" id="2.7.7.7" evidence="3"/>
<keyword evidence="3" id="KW-0227">DNA damage</keyword>
<comment type="catalytic activity">
    <reaction evidence="3">
        <text>DNA(n) + a 2'-deoxyribonucleoside 5'-triphosphate = DNA(n+1) + diphosphate</text>
        <dbReference type="Rhea" id="RHEA:22508"/>
        <dbReference type="Rhea" id="RHEA-COMP:17339"/>
        <dbReference type="Rhea" id="RHEA-COMP:17340"/>
        <dbReference type="ChEBI" id="CHEBI:33019"/>
        <dbReference type="ChEBI" id="CHEBI:61560"/>
        <dbReference type="ChEBI" id="CHEBI:173112"/>
        <dbReference type="EC" id="2.7.7.7"/>
    </reaction>
</comment>
<evidence type="ECO:0000256" key="3">
    <source>
        <dbReference type="HAMAP-Rule" id="MF_01113"/>
    </source>
</evidence>
<comment type="subcellular location">
    <subcellularLocation>
        <location evidence="3">Cytoplasm</location>
    </subcellularLocation>
</comment>
<dbReference type="InterPro" id="IPR024728">
    <property type="entry name" value="PolY_HhH_motif"/>
</dbReference>
<comment type="similarity">
    <text evidence="1 3">Belongs to the DNA polymerase type-Y family.</text>
</comment>
<keyword evidence="3" id="KW-0963">Cytoplasm</keyword>
<dbReference type="Proteomes" id="UP001519342">
    <property type="component" value="Unassembled WGS sequence"/>
</dbReference>
<dbReference type="InterPro" id="IPR050116">
    <property type="entry name" value="DNA_polymerase-Y"/>
</dbReference>
<dbReference type="Gene3D" id="3.30.1490.100">
    <property type="entry name" value="DNA polymerase, Y-family, little finger domain"/>
    <property type="match status" value="1"/>
</dbReference>
<comment type="cofactor">
    <cofactor evidence="3">
        <name>Mg(2+)</name>
        <dbReference type="ChEBI" id="CHEBI:18420"/>
    </cofactor>
    <text evidence="3">Binds 2 magnesium ions per subunit.</text>
</comment>
<keyword evidence="3" id="KW-0235">DNA replication</keyword>
<sequence length="398" mass="44868">MERVVFLVDMNAFYISCERTRHPEIEGKPAAVAGDPINRTGIILTANYEARKYGIKTTMVVREALKLCPNLIIIPPDHQFYEQKSKEVMKILASYTPLVEQNSIDEAWLDMTGCSGIFGEPVESAKNIMERIKTELGLWCSIGISENKFLSKMASEMKKPLGITELWKKDIKQKMWPLPVNYMYGVGKQTAQKLQNHGIKIIRDLALADKEFLLKILGRMAVELSLLANGIDTSLVTPNSVGDMKSIGRSTTLPHDTLDIEYAKAVLFELSDDVGMTARKYGKKGHTVQINIKYSDFKSITRQITIPETFLVKDIYTTGVELLKKNWNNKPIRLLGISLSGFDGNKNSEQISLFELPVINEKTSNKIESVENTIHNIRQKYGSSIIKPGIIIRKENKN</sequence>
<dbReference type="InterPro" id="IPR017961">
    <property type="entry name" value="DNA_pol_Y-fam_little_finger"/>
</dbReference>
<dbReference type="Pfam" id="PF11799">
    <property type="entry name" value="IMS_C"/>
    <property type="match status" value="1"/>
</dbReference>